<proteinExistence type="predicted"/>
<accession>A0ABN2YAR5</accession>
<feature type="coiled-coil region" evidence="1">
    <location>
        <begin position="174"/>
        <end position="201"/>
    </location>
</feature>
<organism evidence="3 4">
    <name type="scientific">Kocuria atrinae</name>
    <dbReference type="NCBI Taxonomy" id="592377"/>
    <lineage>
        <taxon>Bacteria</taxon>
        <taxon>Bacillati</taxon>
        <taxon>Actinomycetota</taxon>
        <taxon>Actinomycetes</taxon>
        <taxon>Micrococcales</taxon>
        <taxon>Micrococcaceae</taxon>
        <taxon>Kocuria</taxon>
    </lineage>
</organism>
<dbReference type="Gene3D" id="1.20.120.680">
    <property type="entry name" value="Formiminotetrahydrofolate cyclodeaminase monomer, up-and-down helical bundle"/>
    <property type="match status" value="1"/>
</dbReference>
<keyword evidence="1" id="KW-0175">Coiled coil</keyword>
<evidence type="ECO:0000313" key="3">
    <source>
        <dbReference type="EMBL" id="GAA2122961.1"/>
    </source>
</evidence>
<evidence type="ECO:0000313" key="4">
    <source>
        <dbReference type="Proteomes" id="UP001500166"/>
    </source>
</evidence>
<comment type="caution">
    <text evidence="3">The sequence shown here is derived from an EMBL/GenBank/DDBJ whole genome shotgun (WGS) entry which is preliminary data.</text>
</comment>
<protein>
    <recommendedName>
        <fullName evidence="2">Cyclodeaminase/cyclohydrolase domain-containing protein</fullName>
    </recommendedName>
</protein>
<dbReference type="EMBL" id="BAAAQA010000033">
    <property type="protein sequence ID" value="GAA2122961.1"/>
    <property type="molecule type" value="Genomic_DNA"/>
</dbReference>
<dbReference type="Pfam" id="PF04961">
    <property type="entry name" value="FTCD_C"/>
    <property type="match status" value="1"/>
</dbReference>
<feature type="domain" description="Cyclodeaminase/cyclohydrolase" evidence="2">
    <location>
        <begin position="7"/>
        <end position="182"/>
    </location>
</feature>
<evidence type="ECO:0000259" key="2">
    <source>
        <dbReference type="Pfam" id="PF04961"/>
    </source>
</evidence>
<evidence type="ECO:0000256" key="1">
    <source>
        <dbReference type="SAM" id="Coils"/>
    </source>
</evidence>
<gene>
    <name evidence="3" type="ORF">GCM10009824_26360</name>
</gene>
<name>A0ABN2YAR5_9MICC</name>
<reference evidence="3 4" key="1">
    <citation type="journal article" date="2019" name="Int. J. Syst. Evol. Microbiol.">
        <title>The Global Catalogue of Microorganisms (GCM) 10K type strain sequencing project: providing services to taxonomists for standard genome sequencing and annotation.</title>
        <authorList>
            <consortium name="The Broad Institute Genomics Platform"/>
            <consortium name="The Broad Institute Genome Sequencing Center for Infectious Disease"/>
            <person name="Wu L."/>
            <person name="Ma J."/>
        </authorList>
    </citation>
    <scope>NUCLEOTIDE SEQUENCE [LARGE SCALE GENOMIC DNA]</scope>
    <source>
        <strain evidence="3 4">JCM 15914</strain>
    </source>
</reference>
<dbReference type="SUPFAM" id="SSF101262">
    <property type="entry name" value="Methenyltetrahydrofolate cyclohydrolase-like"/>
    <property type="match status" value="1"/>
</dbReference>
<dbReference type="InterPro" id="IPR007044">
    <property type="entry name" value="Cyclodeamin/CycHdrlase"/>
</dbReference>
<keyword evidence="4" id="KW-1185">Reference proteome</keyword>
<dbReference type="Proteomes" id="UP001500166">
    <property type="component" value="Unassembled WGS sequence"/>
</dbReference>
<sequence length="204" mass="21431">MIDSQNIRAYVERMASDEPAPGGGAAAALQLALGAALVGMSARYTTAPEHAEDARHAAGRAEELIPAALHLADADADAFGALSAAYALPKDSDQEQSERSGAIQEATVGAARSPRDLVDVGAEVLELTRELETWVNPNVLSDVAAAAEAIRAAIATAMATIETNLASLKDHATREELNADVERAEELVDGAVRLARRIRERIRG</sequence>
<dbReference type="InterPro" id="IPR036178">
    <property type="entry name" value="Formintransfe-cycloase-like_sf"/>
</dbReference>